<gene>
    <name evidence="3" type="ORF">CXB51_025179</name>
</gene>
<keyword evidence="4" id="KW-1185">Reference proteome</keyword>
<accession>A0A8J6CRQ5</accession>
<organism evidence="3 4">
    <name type="scientific">Gossypium anomalum</name>
    <dbReference type="NCBI Taxonomy" id="47600"/>
    <lineage>
        <taxon>Eukaryota</taxon>
        <taxon>Viridiplantae</taxon>
        <taxon>Streptophyta</taxon>
        <taxon>Embryophyta</taxon>
        <taxon>Tracheophyta</taxon>
        <taxon>Spermatophyta</taxon>
        <taxon>Magnoliopsida</taxon>
        <taxon>eudicotyledons</taxon>
        <taxon>Gunneridae</taxon>
        <taxon>Pentapetalae</taxon>
        <taxon>rosids</taxon>
        <taxon>malvids</taxon>
        <taxon>Malvales</taxon>
        <taxon>Malvaceae</taxon>
        <taxon>Malvoideae</taxon>
        <taxon>Gossypium</taxon>
    </lineage>
</organism>
<dbReference type="InterPro" id="IPR041577">
    <property type="entry name" value="RT_RNaseH_2"/>
</dbReference>
<dbReference type="AlphaFoldDB" id="A0A8J6CRQ5"/>
<comment type="caution">
    <text evidence="3">The sequence shown here is derived from an EMBL/GenBank/DDBJ whole genome shotgun (WGS) entry which is preliminary data.</text>
</comment>
<name>A0A8J6CRQ5_9ROSI</name>
<evidence type="ECO:0000259" key="1">
    <source>
        <dbReference type="Pfam" id="PF00078"/>
    </source>
</evidence>
<proteinExistence type="predicted"/>
<protein>
    <recommendedName>
        <fullName evidence="5">Reverse transcriptase domain-containing protein</fullName>
    </recommendedName>
</protein>
<dbReference type="SUPFAM" id="SSF56672">
    <property type="entry name" value="DNA/RNA polymerases"/>
    <property type="match status" value="1"/>
</dbReference>
<dbReference type="Pfam" id="PF00078">
    <property type="entry name" value="RVT_1"/>
    <property type="match status" value="1"/>
</dbReference>
<dbReference type="Pfam" id="PF17919">
    <property type="entry name" value="RT_RNaseH_2"/>
    <property type="match status" value="1"/>
</dbReference>
<dbReference type="Gene3D" id="3.10.10.10">
    <property type="entry name" value="HIV Type 1 Reverse Transcriptase, subunit A, domain 1"/>
    <property type="match status" value="1"/>
</dbReference>
<dbReference type="InterPro" id="IPR053134">
    <property type="entry name" value="RNA-dir_DNA_polymerase"/>
</dbReference>
<evidence type="ECO:0000313" key="4">
    <source>
        <dbReference type="Proteomes" id="UP000701853"/>
    </source>
</evidence>
<dbReference type="PANTHER" id="PTHR24559">
    <property type="entry name" value="TRANSPOSON TY3-I GAG-POL POLYPROTEIN"/>
    <property type="match status" value="1"/>
</dbReference>
<evidence type="ECO:0008006" key="5">
    <source>
        <dbReference type="Google" id="ProtNLM"/>
    </source>
</evidence>
<dbReference type="CDD" id="cd01647">
    <property type="entry name" value="RT_LTR"/>
    <property type="match status" value="1"/>
</dbReference>
<evidence type="ECO:0000259" key="2">
    <source>
        <dbReference type="Pfam" id="PF17919"/>
    </source>
</evidence>
<dbReference type="InterPro" id="IPR043128">
    <property type="entry name" value="Rev_trsase/Diguanyl_cyclase"/>
</dbReference>
<dbReference type="Proteomes" id="UP000701853">
    <property type="component" value="Chromosome 10"/>
</dbReference>
<feature type="domain" description="Reverse transcriptase" evidence="1">
    <location>
        <begin position="14"/>
        <end position="117"/>
    </location>
</feature>
<dbReference type="InterPro" id="IPR043502">
    <property type="entry name" value="DNA/RNA_pol_sf"/>
</dbReference>
<sequence length="193" mass="22465">MTVVTNEKNELIPTKTVTGWRVCIDYRKLNDATRKDHFPIPFIDQMLEKLSGHMYNCFLDRLSGYFQILIAPEDQEKMTFTCPYGMFAYRKILFGLCNAPVTFQRCMIAIFDKLVEDIMEECLEAFNTLKDKLTKAPIIITPDWNSHFEIMRDASDFAEFDLEIKDKKGAENLVVDHLSRLENLSTKSQMTLK</sequence>
<dbReference type="InterPro" id="IPR000477">
    <property type="entry name" value="RT_dom"/>
</dbReference>
<feature type="domain" description="Reverse transcriptase/retrotransposon-derived protein RNase H-like" evidence="2">
    <location>
        <begin position="120"/>
        <end position="158"/>
    </location>
</feature>
<dbReference type="OrthoDB" id="1689949at2759"/>
<reference evidence="3 4" key="1">
    <citation type="journal article" date="2021" name="bioRxiv">
        <title>The Gossypium anomalum genome as a resource for cotton improvement and evolutionary analysis of hybrid incompatibility.</title>
        <authorList>
            <person name="Grover C.E."/>
            <person name="Yuan D."/>
            <person name="Arick M.A."/>
            <person name="Miller E.R."/>
            <person name="Hu G."/>
            <person name="Peterson D.G."/>
            <person name="Wendel J.F."/>
            <person name="Udall J.A."/>
        </authorList>
    </citation>
    <scope>NUCLEOTIDE SEQUENCE [LARGE SCALE GENOMIC DNA]</scope>
    <source>
        <strain evidence="3">JFW-Udall</strain>
        <tissue evidence="3">Leaf</tissue>
    </source>
</reference>
<evidence type="ECO:0000313" key="3">
    <source>
        <dbReference type="EMBL" id="KAG8480065.1"/>
    </source>
</evidence>
<dbReference type="PANTHER" id="PTHR24559:SF444">
    <property type="entry name" value="REVERSE TRANSCRIPTASE DOMAIN-CONTAINING PROTEIN"/>
    <property type="match status" value="1"/>
</dbReference>
<dbReference type="EMBL" id="JAHUZN010000010">
    <property type="protein sequence ID" value="KAG8480065.1"/>
    <property type="molecule type" value="Genomic_DNA"/>
</dbReference>
<dbReference type="Gene3D" id="3.30.70.270">
    <property type="match status" value="1"/>
</dbReference>